<name>A0ABT9H7K1_9SPHN</name>
<evidence type="ECO:0000256" key="2">
    <source>
        <dbReference type="SAM" id="MobiDB-lite"/>
    </source>
</evidence>
<dbReference type="PANTHER" id="PTHR21621:SF4">
    <property type="entry name" value="GLUTATHIONE SYNTHETASE"/>
    <property type="match status" value="1"/>
</dbReference>
<accession>A0ABT9H7K1</accession>
<dbReference type="InterPro" id="IPR004215">
    <property type="entry name" value="GSHS_N"/>
</dbReference>
<gene>
    <name evidence="4" type="ORF">Q9K01_06675</name>
</gene>
<organism evidence="4 5">
    <name type="scientific">Qipengyuania benthica</name>
    <dbReference type="NCBI Taxonomy" id="3067651"/>
    <lineage>
        <taxon>Bacteria</taxon>
        <taxon>Pseudomonadati</taxon>
        <taxon>Pseudomonadota</taxon>
        <taxon>Alphaproteobacteria</taxon>
        <taxon>Sphingomonadales</taxon>
        <taxon>Erythrobacteraceae</taxon>
        <taxon>Qipengyuania</taxon>
    </lineage>
</organism>
<dbReference type="Pfam" id="PF02951">
    <property type="entry name" value="GSH-S_N"/>
    <property type="match status" value="1"/>
</dbReference>
<evidence type="ECO:0000256" key="1">
    <source>
        <dbReference type="PROSITE-ProRule" id="PRU00409"/>
    </source>
</evidence>
<dbReference type="PANTHER" id="PTHR21621">
    <property type="entry name" value="RIBOSOMAL PROTEIN S6 MODIFICATION PROTEIN"/>
    <property type="match status" value="1"/>
</dbReference>
<evidence type="ECO:0000259" key="3">
    <source>
        <dbReference type="PROSITE" id="PS50975"/>
    </source>
</evidence>
<dbReference type="SUPFAM" id="SSF56059">
    <property type="entry name" value="Glutathione synthetase ATP-binding domain-like"/>
    <property type="match status" value="1"/>
</dbReference>
<dbReference type="RefSeq" id="WP_305929438.1">
    <property type="nucleotide sequence ID" value="NZ_JAVAIL010000002.1"/>
</dbReference>
<sequence length="382" mass="41546">MTESKQKAKPKSKSPGKSPGKSTGNSSGKSNDTTIKIAFVVNEVATEQDNYTTIRLARKAVARGHEVALIGLGDFIYDWQDGICAMATMSKIAEFADDTAYLAHLQDPEMERTRINLSAYDILMLRSDPAAELTTRNWAPSSGLLFAQLASLDRTIVLNDPSQLTDAVNKTYFQGFPGSVRPATSITREPDQISRFLDAHGGKGVIKPLQGSGGQGVFLIDEGNRQNLNQIVEAVIRDGYAIVQEYLPAAAEGDLRMLTLNGRPLKVADTYACMHRFSQTEDHRSNISAGGGVEMVEPDETALRIAEIVGPKLIDDGMYLTGLDIAGDKMMELNVDTPGGINFMEDLSGVDFSGAILDDLERKVRLQRQYGGTLTNRQLAVI</sequence>
<proteinExistence type="predicted"/>
<dbReference type="InterPro" id="IPR011761">
    <property type="entry name" value="ATP-grasp"/>
</dbReference>
<dbReference type="Gene3D" id="3.30.470.20">
    <property type="entry name" value="ATP-grasp fold, B domain"/>
    <property type="match status" value="1"/>
</dbReference>
<dbReference type="Gene3D" id="3.40.50.20">
    <property type="match status" value="1"/>
</dbReference>
<reference evidence="4 5" key="1">
    <citation type="submission" date="2023-08" db="EMBL/GenBank/DDBJ databases">
        <title>genomic of DY56.</title>
        <authorList>
            <person name="Wang Y."/>
        </authorList>
    </citation>
    <scope>NUCLEOTIDE SEQUENCE [LARGE SCALE GENOMIC DNA]</scope>
    <source>
        <strain evidence="4 5">DY56-A-20</strain>
    </source>
</reference>
<dbReference type="InterPro" id="IPR004218">
    <property type="entry name" value="GSHS_ATP-bd"/>
</dbReference>
<keyword evidence="1" id="KW-0067">ATP-binding</keyword>
<dbReference type="Gene3D" id="3.30.1490.20">
    <property type="entry name" value="ATP-grasp fold, A domain"/>
    <property type="match status" value="1"/>
</dbReference>
<dbReference type="EMBL" id="JAVAIL010000002">
    <property type="protein sequence ID" value="MDP4539302.1"/>
    <property type="molecule type" value="Genomic_DNA"/>
</dbReference>
<comment type="caution">
    <text evidence="4">The sequence shown here is derived from an EMBL/GenBank/DDBJ whole genome shotgun (WGS) entry which is preliminary data.</text>
</comment>
<dbReference type="SUPFAM" id="SSF52440">
    <property type="entry name" value="PreATP-grasp domain"/>
    <property type="match status" value="1"/>
</dbReference>
<feature type="region of interest" description="Disordered" evidence="2">
    <location>
        <begin position="1"/>
        <end position="30"/>
    </location>
</feature>
<keyword evidence="5" id="KW-1185">Reference proteome</keyword>
<protein>
    <submittedName>
        <fullName evidence="4">Glutathione synthase</fullName>
    </submittedName>
</protein>
<dbReference type="PROSITE" id="PS50975">
    <property type="entry name" value="ATP_GRASP"/>
    <property type="match status" value="1"/>
</dbReference>
<keyword evidence="1" id="KW-0547">Nucleotide-binding</keyword>
<feature type="domain" description="ATP-grasp" evidence="3">
    <location>
        <begin position="170"/>
        <end position="361"/>
    </location>
</feature>
<dbReference type="Proteomes" id="UP001235664">
    <property type="component" value="Unassembled WGS sequence"/>
</dbReference>
<dbReference type="Pfam" id="PF02955">
    <property type="entry name" value="GSH-S_ATP"/>
    <property type="match status" value="1"/>
</dbReference>
<feature type="compositionally biased region" description="Low complexity" evidence="2">
    <location>
        <begin position="15"/>
        <end position="30"/>
    </location>
</feature>
<evidence type="ECO:0000313" key="5">
    <source>
        <dbReference type="Proteomes" id="UP001235664"/>
    </source>
</evidence>
<dbReference type="InterPro" id="IPR016185">
    <property type="entry name" value="PreATP-grasp_dom_sf"/>
</dbReference>
<evidence type="ECO:0000313" key="4">
    <source>
        <dbReference type="EMBL" id="MDP4539302.1"/>
    </source>
</evidence>
<dbReference type="InterPro" id="IPR013815">
    <property type="entry name" value="ATP_grasp_subdomain_1"/>
</dbReference>